<gene>
    <name evidence="2" type="ORF">ACFP2T_18035</name>
</gene>
<reference evidence="3" key="1">
    <citation type="journal article" date="2019" name="Int. J. Syst. Evol. Microbiol.">
        <title>The Global Catalogue of Microorganisms (GCM) 10K type strain sequencing project: providing services to taxonomists for standard genome sequencing and annotation.</title>
        <authorList>
            <consortium name="The Broad Institute Genomics Platform"/>
            <consortium name="The Broad Institute Genome Sequencing Center for Infectious Disease"/>
            <person name="Wu L."/>
            <person name="Ma J."/>
        </authorList>
    </citation>
    <scope>NUCLEOTIDE SEQUENCE [LARGE SCALE GENOMIC DNA]</scope>
    <source>
        <strain evidence="3">ZS-35-S2</strain>
    </source>
</reference>
<evidence type="ECO:0000313" key="2">
    <source>
        <dbReference type="EMBL" id="MFC6018095.1"/>
    </source>
</evidence>
<sequence>MTKDRDMMTIVEKLRPITTVDDRWPRSTRDAVLENLLIATVAERPEAPPRSRRRRVAFTAVLTAALVASGASIAVAGGLLPESFTRPLSFWETETGGAVDVQTARRVAQAPGPDGTVLTVWSAKGQDGTICIAPLFEPPGDLDRPAPTSFKLAGGQCADTDQGMEPFSTMGGSEDGRGIHTMWAAAGSAARAELRLPDGSLRSAVRAEDMFFFWYLANESVDPPLLVGYDAAGNVVAEQSTPNLRTPVHPHTGG</sequence>
<protein>
    <submittedName>
        <fullName evidence="2">Uncharacterized protein</fullName>
    </submittedName>
</protein>
<keyword evidence="1" id="KW-0812">Transmembrane</keyword>
<proteinExistence type="predicted"/>
<feature type="transmembrane region" description="Helical" evidence="1">
    <location>
        <begin position="56"/>
        <end position="80"/>
    </location>
</feature>
<dbReference type="Proteomes" id="UP001596203">
    <property type="component" value="Unassembled WGS sequence"/>
</dbReference>
<keyword evidence="1" id="KW-1133">Transmembrane helix</keyword>
<organism evidence="2 3">
    <name type="scientific">Plantactinospora solaniradicis</name>
    <dbReference type="NCBI Taxonomy" id="1723736"/>
    <lineage>
        <taxon>Bacteria</taxon>
        <taxon>Bacillati</taxon>
        <taxon>Actinomycetota</taxon>
        <taxon>Actinomycetes</taxon>
        <taxon>Micromonosporales</taxon>
        <taxon>Micromonosporaceae</taxon>
        <taxon>Plantactinospora</taxon>
    </lineage>
</organism>
<accession>A0ABW1K9C8</accession>
<dbReference type="RefSeq" id="WP_377423120.1">
    <property type="nucleotide sequence ID" value="NZ_JBHSPR010000013.1"/>
</dbReference>
<keyword evidence="3" id="KW-1185">Reference proteome</keyword>
<keyword evidence="1" id="KW-0472">Membrane</keyword>
<comment type="caution">
    <text evidence="2">The sequence shown here is derived from an EMBL/GenBank/DDBJ whole genome shotgun (WGS) entry which is preliminary data.</text>
</comment>
<dbReference type="EMBL" id="JBHSPR010000013">
    <property type="protein sequence ID" value="MFC6018095.1"/>
    <property type="molecule type" value="Genomic_DNA"/>
</dbReference>
<name>A0ABW1K9C8_9ACTN</name>
<evidence type="ECO:0000313" key="3">
    <source>
        <dbReference type="Proteomes" id="UP001596203"/>
    </source>
</evidence>
<evidence type="ECO:0000256" key="1">
    <source>
        <dbReference type="SAM" id="Phobius"/>
    </source>
</evidence>